<evidence type="ECO:0000256" key="6">
    <source>
        <dbReference type="ARBA" id="ARBA00018569"/>
    </source>
</evidence>
<comment type="pathway">
    <text evidence="3">Carbohydrate metabolism; galactose metabolism.</text>
</comment>
<dbReference type="Pfam" id="PF01370">
    <property type="entry name" value="Epimerase"/>
    <property type="match status" value="1"/>
</dbReference>
<evidence type="ECO:0000256" key="2">
    <source>
        <dbReference type="ARBA" id="ARBA00001911"/>
    </source>
</evidence>
<feature type="domain" description="NAD-dependent epimerase/dehydratase" evidence="12">
    <location>
        <begin position="4"/>
        <end position="249"/>
    </location>
</feature>
<evidence type="ECO:0000256" key="4">
    <source>
        <dbReference type="ARBA" id="ARBA00007637"/>
    </source>
</evidence>
<evidence type="ECO:0000256" key="7">
    <source>
        <dbReference type="ARBA" id="ARBA00023027"/>
    </source>
</evidence>
<accession>A0ABY2K221</accession>
<evidence type="ECO:0000256" key="3">
    <source>
        <dbReference type="ARBA" id="ARBA00004947"/>
    </source>
</evidence>
<evidence type="ECO:0000313" key="13">
    <source>
        <dbReference type="EMBL" id="TFI01214.1"/>
    </source>
</evidence>
<evidence type="ECO:0000259" key="12">
    <source>
        <dbReference type="Pfam" id="PF01370"/>
    </source>
</evidence>
<dbReference type="NCBIfam" id="TIGR01179">
    <property type="entry name" value="galE"/>
    <property type="match status" value="1"/>
</dbReference>
<dbReference type="SUPFAM" id="SSF51735">
    <property type="entry name" value="NAD(P)-binding Rossmann-fold domains"/>
    <property type="match status" value="1"/>
</dbReference>
<sequence>MSWMVTGAAGYIGSHVAHTLHGRGREVVAVDNLSTGHRAFVPEGAVWVACDVRDARQLTEVMRHHDVTGVIHLAGFKYAGLSVKEPLRAYQDNVHGTMGLLQAMTDAEVRMLVFSSSAATYGTPSEEVVTERTPVRPESPYGESKLIGEWLIADQGRATGLRHTSLRYFNVVGAGRREVADTSPHNLFPRIFSALDQGRSPKIFGTDYPTSDGTCVRDYVHVQDLADVHVAAADCLEAGIELDPIYNIGSGTGTSVAEIMSVMKKVTGIPFDAEVCPRRPGDPSRIVADGAAARRDLGWAMSHSLEEMAASSWDAWRRFHR</sequence>
<comment type="similarity">
    <text evidence="4">Belongs to the NAD(P)-dependent epimerase/dehydratase family.</text>
</comment>
<evidence type="ECO:0000256" key="11">
    <source>
        <dbReference type="ARBA" id="ARBA00033067"/>
    </source>
</evidence>
<dbReference type="PANTHER" id="PTHR43725:SF53">
    <property type="entry name" value="UDP-ARABINOSE 4-EPIMERASE 1"/>
    <property type="match status" value="1"/>
</dbReference>
<dbReference type="PANTHER" id="PTHR43725">
    <property type="entry name" value="UDP-GLUCOSE 4-EPIMERASE"/>
    <property type="match status" value="1"/>
</dbReference>
<dbReference type="EMBL" id="SPKT01000002">
    <property type="protein sequence ID" value="TFI01214.1"/>
    <property type="molecule type" value="Genomic_DNA"/>
</dbReference>
<evidence type="ECO:0000256" key="5">
    <source>
        <dbReference type="ARBA" id="ARBA00013189"/>
    </source>
</evidence>
<dbReference type="Gene3D" id="3.90.25.10">
    <property type="entry name" value="UDP-galactose 4-epimerase, domain 1"/>
    <property type="match status" value="1"/>
</dbReference>
<comment type="cofactor">
    <cofactor evidence="2">
        <name>NAD(+)</name>
        <dbReference type="ChEBI" id="CHEBI:57540"/>
    </cofactor>
</comment>
<organism evidence="13 14">
    <name type="scientific">Micrococcus lylae</name>
    <dbReference type="NCBI Taxonomy" id="1273"/>
    <lineage>
        <taxon>Bacteria</taxon>
        <taxon>Bacillati</taxon>
        <taxon>Actinomycetota</taxon>
        <taxon>Actinomycetes</taxon>
        <taxon>Micrococcales</taxon>
        <taxon>Micrococcaceae</taxon>
        <taxon>Micrococcus</taxon>
    </lineage>
</organism>
<dbReference type="Gene3D" id="3.40.50.720">
    <property type="entry name" value="NAD(P)-binding Rossmann-like Domain"/>
    <property type="match status" value="1"/>
</dbReference>
<evidence type="ECO:0000313" key="14">
    <source>
        <dbReference type="Proteomes" id="UP000297477"/>
    </source>
</evidence>
<name>A0ABY2K221_9MICC</name>
<dbReference type="InterPro" id="IPR036291">
    <property type="entry name" value="NAD(P)-bd_dom_sf"/>
</dbReference>
<gene>
    <name evidence="13" type="primary">galE</name>
    <name evidence="13" type="ORF">E4A49_01810</name>
</gene>
<dbReference type="RefSeq" id="WP_067188245.1">
    <property type="nucleotide sequence ID" value="NZ_SPKT01000002.1"/>
</dbReference>
<dbReference type="InterPro" id="IPR001509">
    <property type="entry name" value="Epimerase_deHydtase"/>
</dbReference>
<dbReference type="GO" id="GO:0003978">
    <property type="term" value="F:UDP-glucose 4-epimerase activity"/>
    <property type="evidence" value="ECO:0007669"/>
    <property type="project" value="UniProtKB-EC"/>
</dbReference>
<evidence type="ECO:0000256" key="10">
    <source>
        <dbReference type="ARBA" id="ARBA00031367"/>
    </source>
</evidence>
<proteinExistence type="inferred from homology"/>
<dbReference type="EC" id="5.1.3.2" evidence="5"/>
<keyword evidence="14" id="KW-1185">Reference proteome</keyword>
<reference evidence="13 14" key="1">
    <citation type="submission" date="2019-03" db="EMBL/GenBank/DDBJ databases">
        <title>Reclassification of Micrococcus aloeverae and Micrococcus yunnanensis as later heterotypic synonyms of Micrococcus luteus.</title>
        <authorList>
            <person name="Huang C.-H."/>
        </authorList>
    </citation>
    <scope>NUCLEOTIDE SEQUENCE [LARGE SCALE GENOMIC DNA]</scope>
    <source>
        <strain evidence="13 14">BCRC 12151</strain>
    </source>
</reference>
<keyword evidence="9" id="KW-0119">Carbohydrate metabolism</keyword>
<keyword evidence="7" id="KW-0520">NAD</keyword>
<comment type="catalytic activity">
    <reaction evidence="1">
        <text>UDP-alpha-D-glucose = UDP-alpha-D-galactose</text>
        <dbReference type="Rhea" id="RHEA:22168"/>
        <dbReference type="ChEBI" id="CHEBI:58885"/>
        <dbReference type="ChEBI" id="CHEBI:66914"/>
        <dbReference type="EC" id="5.1.3.2"/>
    </reaction>
</comment>
<comment type="caution">
    <text evidence="13">The sequence shown here is derived from an EMBL/GenBank/DDBJ whole genome shotgun (WGS) entry which is preliminary data.</text>
</comment>
<evidence type="ECO:0000256" key="9">
    <source>
        <dbReference type="ARBA" id="ARBA00023277"/>
    </source>
</evidence>
<dbReference type="InterPro" id="IPR005886">
    <property type="entry name" value="UDP_G4E"/>
</dbReference>
<evidence type="ECO:0000256" key="8">
    <source>
        <dbReference type="ARBA" id="ARBA00023235"/>
    </source>
</evidence>
<evidence type="ECO:0000256" key="1">
    <source>
        <dbReference type="ARBA" id="ARBA00000083"/>
    </source>
</evidence>
<protein>
    <recommendedName>
        <fullName evidence="6">UDP-glucose 4-epimerase</fullName>
        <ecNumber evidence="5">5.1.3.2</ecNumber>
    </recommendedName>
    <alternativeName>
        <fullName evidence="11">Galactowaldenase</fullName>
    </alternativeName>
    <alternativeName>
        <fullName evidence="10">UDP-galactose 4-epimerase</fullName>
    </alternativeName>
</protein>
<keyword evidence="8 13" id="KW-0413">Isomerase</keyword>
<dbReference type="Proteomes" id="UP000297477">
    <property type="component" value="Unassembled WGS sequence"/>
</dbReference>